<feature type="non-terminal residue" evidence="1">
    <location>
        <position position="1"/>
    </location>
</feature>
<protein>
    <submittedName>
        <fullName evidence="1">6342_t:CDS:1</fullName>
    </submittedName>
</protein>
<dbReference type="AlphaFoldDB" id="A0A9N9IMX8"/>
<comment type="caution">
    <text evidence="1">The sequence shown here is derived from an EMBL/GenBank/DDBJ whole genome shotgun (WGS) entry which is preliminary data.</text>
</comment>
<gene>
    <name evidence="1" type="ORF">AMORRO_LOCUS14639</name>
</gene>
<reference evidence="1" key="1">
    <citation type="submission" date="2021-06" db="EMBL/GenBank/DDBJ databases">
        <authorList>
            <person name="Kallberg Y."/>
            <person name="Tangrot J."/>
            <person name="Rosling A."/>
        </authorList>
    </citation>
    <scope>NUCLEOTIDE SEQUENCE</scope>
    <source>
        <strain evidence="1">CL551</strain>
    </source>
</reference>
<organism evidence="1 2">
    <name type="scientific">Acaulospora morrowiae</name>
    <dbReference type="NCBI Taxonomy" id="94023"/>
    <lineage>
        <taxon>Eukaryota</taxon>
        <taxon>Fungi</taxon>
        <taxon>Fungi incertae sedis</taxon>
        <taxon>Mucoromycota</taxon>
        <taxon>Glomeromycotina</taxon>
        <taxon>Glomeromycetes</taxon>
        <taxon>Diversisporales</taxon>
        <taxon>Acaulosporaceae</taxon>
        <taxon>Acaulospora</taxon>
    </lineage>
</organism>
<evidence type="ECO:0000313" key="1">
    <source>
        <dbReference type="EMBL" id="CAG8739883.1"/>
    </source>
</evidence>
<evidence type="ECO:0000313" key="2">
    <source>
        <dbReference type="Proteomes" id="UP000789342"/>
    </source>
</evidence>
<dbReference type="EMBL" id="CAJVPV010030002">
    <property type="protein sequence ID" value="CAG8739883.1"/>
    <property type="molecule type" value="Genomic_DNA"/>
</dbReference>
<proteinExistence type="predicted"/>
<dbReference type="Proteomes" id="UP000789342">
    <property type="component" value="Unassembled WGS sequence"/>
</dbReference>
<name>A0A9N9IMX8_9GLOM</name>
<keyword evidence="2" id="KW-1185">Reference proteome</keyword>
<accession>A0A9N9IMX8</accession>
<sequence length="112" mass="13034">TGSKVNRKEVAKLSSPNWRKLAETKKNKYVIRAHNASKRDLSNNVFDSSPDNLLDATYTVPEPTESLTVSESEYRKLEHSSFDVLAPFTDEEVSLLYKYGYRFDEFNNFYFH</sequence>